<dbReference type="InterPro" id="IPR020602">
    <property type="entry name" value="GTP_CycHdrlase_I_dom"/>
</dbReference>
<dbReference type="Pfam" id="PF01227">
    <property type="entry name" value="GTP_cyclohydroI"/>
    <property type="match status" value="1"/>
</dbReference>
<dbReference type="GO" id="GO:0006729">
    <property type="term" value="P:tetrahydrobiopterin biosynthetic process"/>
    <property type="evidence" value="ECO:0007669"/>
    <property type="project" value="TreeGrafter"/>
</dbReference>
<organism evidence="6">
    <name type="scientific">marine sediment metagenome</name>
    <dbReference type="NCBI Taxonomy" id="412755"/>
    <lineage>
        <taxon>unclassified sequences</taxon>
        <taxon>metagenomes</taxon>
        <taxon>ecological metagenomes</taxon>
    </lineage>
</organism>
<dbReference type="HAMAP" id="MF_00223">
    <property type="entry name" value="FolE"/>
    <property type="match status" value="1"/>
</dbReference>
<evidence type="ECO:0000256" key="2">
    <source>
        <dbReference type="ARBA" id="ARBA00005080"/>
    </source>
</evidence>
<evidence type="ECO:0000256" key="4">
    <source>
        <dbReference type="ARBA" id="ARBA00022801"/>
    </source>
</evidence>
<dbReference type="EMBL" id="LAZR01008602">
    <property type="protein sequence ID" value="KKM77712.1"/>
    <property type="molecule type" value="Genomic_DNA"/>
</dbReference>
<dbReference type="PANTHER" id="PTHR11109:SF7">
    <property type="entry name" value="GTP CYCLOHYDROLASE 1"/>
    <property type="match status" value="1"/>
</dbReference>
<dbReference type="GO" id="GO:0008270">
    <property type="term" value="F:zinc ion binding"/>
    <property type="evidence" value="ECO:0007669"/>
    <property type="project" value="TreeGrafter"/>
</dbReference>
<dbReference type="InterPro" id="IPR001474">
    <property type="entry name" value="GTP_CycHdrlase_I"/>
</dbReference>
<evidence type="ECO:0000313" key="6">
    <source>
        <dbReference type="EMBL" id="KKM77712.1"/>
    </source>
</evidence>
<dbReference type="NCBIfam" id="NF006825">
    <property type="entry name" value="PRK09347.1-2"/>
    <property type="match status" value="1"/>
</dbReference>
<dbReference type="Gene3D" id="3.30.1130.10">
    <property type="match status" value="1"/>
</dbReference>
<evidence type="ECO:0000256" key="3">
    <source>
        <dbReference type="ARBA" id="ARBA00012715"/>
    </source>
</evidence>
<feature type="domain" description="GTP cyclohydrolase I" evidence="5">
    <location>
        <begin position="5"/>
        <end position="183"/>
    </location>
</feature>
<dbReference type="NCBIfam" id="TIGR00063">
    <property type="entry name" value="folE"/>
    <property type="match status" value="1"/>
</dbReference>
<dbReference type="NCBIfam" id="NF006826">
    <property type="entry name" value="PRK09347.1-3"/>
    <property type="match status" value="1"/>
</dbReference>
<accession>A0A0F9N8D1</accession>
<dbReference type="GO" id="GO:0005737">
    <property type="term" value="C:cytoplasm"/>
    <property type="evidence" value="ECO:0007669"/>
    <property type="project" value="TreeGrafter"/>
</dbReference>
<dbReference type="Gene3D" id="1.10.286.10">
    <property type="match status" value="1"/>
</dbReference>
<comment type="caution">
    <text evidence="6">The sequence shown here is derived from an EMBL/GenBank/DDBJ whole genome shotgun (WGS) entry which is preliminary data.</text>
</comment>
<dbReference type="AlphaFoldDB" id="A0A0F9N8D1"/>
<dbReference type="UniPathway" id="UPA00848">
    <property type="reaction ID" value="UER00151"/>
</dbReference>
<evidence type="ECO:0000259" key="5">
    <source>
        <dbReference type="Pfam" id="PF01227"/>
    </source>
</evidence>
<dbReference type="GO" id="GO:0005525">
    <property type="term" value="F:GTP binding"/>
    <property type="evidence" value="ECO:0007669"/>
    <property type="project" value="TreeGrafter"/>
</dbReference>
<reference evidence="6" key="1">
    <citation type="journal article" date="2015" name="Nature">
        <title>Complex archaea that bridge the gap between prokaryotes and eukaryotes.</title>
        <authorList>
            <person name="Spang A."/>
            <person name="Saw J.H."/>
            <person name="Jorgensen S.L."/>
            <person name="Zaremba-Niedzwiedzka K."/>
            <person name="Martijn J."/>
            <person name="Lind A.E."/>
            <person name="van Eijk R."/>
            <person name="Schleper C."/>
            <person name="Guy L."/>
            <person name="Ettema T.J."/>
        </authorList>
    </citation>
    <scope>NUCLEOTIDE SEQUENCE</scope>
</reference>
<gene>
    <name evidence="6" type="ORF">LCGC14_1367300</name>
</gene>
<dbReference type="InterPro" id="IPR018234">
    <property type="entry name" value="GTP_CycHdrlase_I_CS"/>
</dbReference>
<comment type="catalytic activity">
    <reaction evidence="1">
        <text>GTP + H2O = 7,8-dihydroneopterin 3'-triphosphate + formate + H(+)</text>
        <dbReference type="Rhea" id="RHEA:17473"/>
        <dbReference type="ChEBI" id="CHEBI:15377"/>
        <dbReference type="ChEBI" id="CHEBI:15378"/>
        <dbReference type="ChEBI" id="CHEBI:15740"/>
        <dbReference type="ChEBI" id="CHEBI:37565"/>
        <dbReference type="ChEBI" id="CHEBI:58462"/>
        <dbReference type="EC" id="3.5.4.16"/>
    </reaction>
</comment>
<protein>
    <recommendedName>
        <fullName evidence="3">GTP cyclohydrolase I</fullName>
        <ecNumber evidence="3">3.5.4.16</ecNumber>
    </recommendedName>
</protein>
<dbReference type="SUPFAM" id="SSF55620">
    <property type="entry name" value="Tetrahydrobiopterin biosynthesis enzymes-like"/>
    <property type="match status" value="1"/>
</dbReference>
<name>A0A0F9N8D1_9ZZZZ</name>
<sequence>MNKVEKSIAFLISSFGEDPGRSGLRETPKRMAETWKFLFSGYGKKPDSVITSFDAENYDQLILLKDIEFYSMCEHHLIPFFGKAHIAYIPDPKGAIVGVSKLARILDIYSRRMQIQERIGDQVTSAIMSTIQPRGAACILEATHLCMRMRGVEKQNSIMVTSSLKGIFLREKGIKEEFLALIRHGKDL</sequence>
<dbReference type="PANTHER" id="PTHR11109">
    <property type="entry name" value="GTP CYCLOHYDROLASE I"/>
    <property type="match status" value="1"/>
</dbReference>
<dbReference type="InterPro" id="IPR043133">
    <property type="entry name" value="GTP-CH-I_C/QueF"/>
</dbReference>
<proteinExistence type="inferred from homology"/>
<keyword evidence="4" id="KW-0378">Hydrolase</keyword>
<comment type="pathway">
    <text evidence="2">Cofactor biosynthesis; 7,8-dihydroneopterin triphosphate biosynthesis; 7,8-dihydroneopterin triphosphate from GTP: step 1/1.</text>
</comment>
<dbReference type="PROSITE" id="PS00859">
    <property type="entry name" value="GTP_CYCLOHYDROL_1_1"/>
    <property type="match status" value="1"/>
</dbReference>
<dbReference type="InterPro" id="IPR043134">
    <property type="entry name" value="GTP-CH-I_N"/>
</dbReference>
<dbReference type="GO" id="GO:0003934">
    <property type="term" value="F:GTP cyclohydrolase I activity"/>
    <property type="evidence" value="ECO:0007669"/>
    <property type="project" value="UniProtKB-EC"/>
</dbReference>
<dbReference type="GO" id="GO:0046654">
    <property type="term" value="P:tetrahydrofolate biosynthetic process"/>
    <property type="evidence" value="ECO:0007669"/>
    <property type="project" value="InterPro"/>
</dbReference>
<dbReference type="EC" id="3.5.4.16" evidence="3"/>
<evidence type="ECO:0000256" key="1">
    <source>
        <dbReference type="ARBA" id="ARBA00001052"/>
    </source>
</evidence>
<dbReference type="FunFam" id="3.30.1130.10:FF:000001">
    <property type="entry name" value="GTP cyclohydrolase 1"/>
    <property type="match status" value="1"/>
</dbReference>